<name>A0ABU6MJZ1_9BACI</name>
<keyword evidence="10" id="KW-1185">Reference proteome</keyword>
<evidence type="ECO:0000256" key="7">
    <source>
        <dbReference type="ARBA" id="ARBA00023136"/>
    </source>
</evidence>
<protein>
    <submittedName>
        <fullName evidence="9">Rod shape-determining protein MreD</fullName>
    </submittedName>
</protein>
<sequence length="172" mass="20154">MKRVILPFVISCCFIFESIFARYFPEGLFGGNYIIVPHFLLVALLLMGVYYSRNRAILFAFIFGLLFDVFYTEILGVYMFLFPLSVYIADKMMKILQNNLFIAAIVIIFNISLVEFLVYEINLLILKLPMTITEFLEYRLLPTLALNVIFFIIMALPFKLLFSKMSRYLLNE</sequence>
<keyword evidence="5" id="KW-0133">Cell shape</keyword>
<dbReference type="NCBIfam" id="TIGR03426">
    <property type="entry name" value="shape_MreD"/>
    <property type="match status" value="1"/>
</dbReference>
<evidence type="ECO:0000256" key="1">
    <source>
        <dbReference type="ARBA" id="ARBA00004651"/>
    </source>
</evidence>
<evidence type="ECO:0000313" key="9">
    <source>
        <dbReference type="EMBL" id="MED1204789.1"/>
    </source>
</evidence>
<comment type="similarity">
    <text evidence="2">Belongs to the MreD family.</text>
</comment>
<keyword evidence="6 8" id="KW-1133">Transmembrane helix</keyword>
<keyword evidence="7 8" id="KW-0472">Membrane</keyword>
<comment type="caution">
    <text evidence="9">The sequence shown here is derived from an EMBL/GenBank/DDBJ whole genome shotgun (WGS) entry which is preliminary data.</text>
</comment>
<evidence type="ECO:0000256" key="5">
    <source>
        <dbReference type="ARBA" id="ARBA00022960"/>
    </source>
</evidence>
<dbReference type="Pfam" id="PF04093">
    <property type="entry name" value="MreD"/>
    <property type="match status" value="1"/>
</dbReference>
<organism evidence="9 10">
    <name type="scientific">Heyndrickxia acidicola</name>
    <dbReference type="NCBI Taxonomy" id="209389"/>
    <lineage>
        <taxon>Bacteria</taxon>
        <taxon>Bacillati</taxon>
        <taxon>Bacillota</taxon>
        <taxon>Bacilli</taxon>
        <taxon>Bacillales</taxon>
        <taxon>Bacillaceae</taxon>
        <taxon>Heyndrickxia</taxon>
    </lineage>
</organism>
<feature type="transmembrane region" description="Helical" evidence="8">
    <location>
        <begin position="100"/>
        <end position="119"/>
    </location>
</feature>
<evidence type="ECO:0000256" key="8">
    <source>
        <dbReference type="SAM" id="Phobius"/>
    </source>
</evidence>
<feature type="transmembrane region" description="Helical" evidence="8">
    <location>
        <begin position="58"/>
        <end position="80"/>
    </location>
</feature>
<reference evidence="9 10" key="1">
    <citation type="submission" date="2023-03" db="EMBL/GenBank/DDBJ databases">
        <title>Bacillus Genome Sequencing.</title>
        <authorList>
            <person name="Dunlap C."/>
        </authorList>
    </citation>
    <scope>NUCLEOTIDE SEQUENCE [LARGE SCALE GENOMIC DNA]</scope>
    <source>
        <strain evidence="9 10">B-23453</strain>
    </source>
</reference>
<dbReference type="Proteomes" id="UP001341444">
    <property type="component" value="Unassembled WGS sequence"/>
</dbReference>
<feature type="transmembrane region" description="Helical" evidence="8">
    <location>
        <begin position="31"/>
        <end position="51"/>
    </location>
</feature>
<keyword evidence="4 8" id="KW-0812">Transmembrane</keyword>
<feature type="transmembrane region" description="Helical" evidence="8">
    <location>
        <begin position="140"/>
        <end position="162"/>
    </location>
</feature>
<dbReference type="RefSeq" id="WP_066261842.1">
    <property type="nucleotide sequence ID" value="NZ_JARMAB010000026.1"/>
</dbReference>
<evidence type="ECO:0000256" key="2">
    <source>
        <dbReference type="ARBA" id="ARBA00007776"/>
    </source>
</evidence>
<proteinExistence type="inferred from homology"/>
<dbReference type="InterPro" id="IPR007227">
    <property type="entry name" value="Cell_shape_determining_MreD"/>
</dbReference>
<evidence type="ECO:0000256" key="3">
    <source>
        <dbReference type="ARBA" id="ARBA00022475"/>
    </source>
</evidence>
<gene>
    <name evidence="9" type="primary">mreD</name>
    <name evidence="9" type="ORF">P4T90_17220</name>
</gene>
<evidence type="ECO:0000256" key="6">
    <source>
        <dbReference type="ARBA" id="ARBA00022989"/>
    </source>
</evidence>
<evidence type="ECO:0000256" key="4">
    <source>
        <dbReference type="ARBA" id="ARBA00022692"/>
    </source>
</evidence>
<keyword evidence="3" id="KW-1003">Cell membrane</keyword>
<evidence type="ECO:0000313" key="10">
    <source>
        <dbReference type="Proteomes" id="UP001341444"/>
    </source>
</evidence>
<comment type="subcellular location">
    <subcellularLocation>
        <location evidence="1">Cell membrane</location>
        <topology evidence="1">Multi-pass membrane protein</topology>
    </subcellularLocation>
</comment>
<accession>A0ABU6MJZ1</accession>
<dbReference type="EMBL" id="JARMAB010000026">
    <property type="protein sequence ID" value="MED1204789.1"/>
    <property type="molecule type" value="Genomic_DNA"/>
</dbReference>